<name>A0AA37WQI9_9GAMM</name>
<evidence type="ECO:0000313" key="3">
    <source>
        <dbReference type="EMBL" id="GLS28116.1"/>
    </source>
</evidence>
<proteinExistence type="predicted"/>
<keyword evidence="2" id="KW-0472">Membrane</keyword>
<reference evidence="3 4" key="1">
    <citation type="journal article" date="2014" name="Int. J. Syst. Evol. Microbiol.">
        <title>Complete genome sequence of Corynebacterium casei LMG S-19264T (=DSM 44701T), isolated from a smear-ripened cheese.</title>
        <authorList>
            <consortium name="US DOE Joint Genome Institute (JGI-PGF)"/>
            <person name="Walter F."/>
            <person name="Albersmeier A."/>
            <person name="Kalinowski J."/>
            <person name="Ruckert C."/>
        </authorList>
    </citation>
    <scope>NUCLEOTIDE SEQUENCE [LARGE SCALE GENOMIC DNA]</scope>
    <source>
        <strain evidence="3 4">NBRC 110095</strain>
    </source>
</reference>
<keyword evidence="4" id="KW-1185">Reference proteome</keyword>
<evidence type="ECO:0000313" key="4">
    <source>
        <dbReference type="Proteomes" id="UP001156870"/>
    </source>
</evidence>
<evidence type="ECO:0000256" key="1">
    <source>
        <dbReference type="SAM" id="MobiDB-lite"/>
    </source>
</evidence>
<keyword evidence="2" id="KW-0812">Transmembrane</keyword>
<protein>
    <submittedName>
        <fullName evidence="3">Uncharacterized protein</fullName>
    </submittedName>
</protein>
<evidence type="ECO:0000256" key="2">
    <source>
        <dbReference type="SAM" id="Phobius"/>
    </source>
</evidence>
<keyword evidence="2" id="KW-1133">Transmembrane helix</keyword>
<comment type="caution">
    <text evidence="3">The sequence shown here is derived from an EMBL/GenBank/DDBJ whole genome shotgun (WGS) entry which is preliminary data.</text>
</comment>
<feature type="transmembrane region" description="Helical" evidence="2">
    <location>
        <begin position="12"/>
        <end position="31"/>
    </location>
</feature>
<feature type="region of interest" description="Disordered" evidence="1">
    <location>
        <begin position="51"/>
        <end position="84"/>
    </location>
</feature>
<feature type="compositionally biased region" description="Polar residues" evidence="1">
    <location>
        <begin position="52"/>
        <end position="62"/>
    </location>
</feature>
<dbReference type="EMBL" id="BSPD01000102">
    <property type="protein sequence ID" value="GLS28116.1"/>
    <property type="molecule type" value="Genomic_DNA"/>
</dbReference>
<accession>A0AA37WQI9</accession>
<dbReference type="Proteomes" id="UP001156870">
    <property type="component" value="Unassembled WGS sequence"/>
</dbReference>
<organism evidence="3 4">
    <name type="scientific">Marinibactrum halimedae</name>
    <dbReference type="NCBI Taxonomy" id="1444977"/>
    <lineage>
        <taxon>Bacteria</taxon>
        <taxon>Pseudomonadati</taxon>
        <taxon>Pseudomonadota</taxon>
        <taxon>Gammaproteobacteria</taxon>
        <taxon>Cellvibrionales</taxon>
        <taxon>Cellvibrionaceae</taxon>
        <taxon>Marinibactrum</taxon>
    </lineage>
</organism>
<dbReference type="AlphaFoldDB" id="A0AA37WQI9"/>
<sequence length="328" mass="37020">MKNSEVMKKYVPFSVVVGVCIIGVSIYSALFQERELKRTPQLISPLVKEKTSVSNTKPMNNQKSDEVFSAKEPTPTPDASLSNRESKLAEYPGFGHNSEQDEETFSEEELAREHFVADCMAQRGFEYTPSPSIVVDDATAQDPEAFERLLQEAASDPNEKYLQGLSHTEQEAYYLALVGMKDPNAQEAIEHEAASFSDSCVNQAFSIIPSVYEKRNALREEIDQMELAILQDDRLSLANDQWTRCMSDAQLYYSSPQALLAAADQEMAQLLSQNASVEAITASRQIHTAAYEMSHRCYQQADIAEITREVRIEYENRFVDAYQKQLDH</sequence>
<gene>
    <name evidence="3" type="ORF">GCM10007877_38350</name>
</gene>